<keyword evidence="12" id="KW-0030">Aminoacyl-tRNA synthetase</keyword>
<sequence length="1117" mass="127649">MNEVSLVDDFATSGLDQLINTAEIMPDGTVRYDPKLLKQVEKNQGWLQVLDEKGHVIDDFNTPDDVPKQYKPGELIAYWGAEKAFPYQIAMLIREKNGEYFTLLYGERNLAKSLLDQAREDAHYANGELVLQSKQEEAIRSKGAYLQILDAYGQELVSYNKPAMGVPSKYSIQELVLRIRYPNRYGMSTATFYDEQNGTTWMLNIPVDSTASGDENPYNFILTPALVVLLFSVVILLILLALWYANRFGSPMLHMLQWLQRLEQGHYEEPKGIGGTPRSQRRNGKWKRKYHVYAEVLRSMQALSTTLKQDEELRKQTESLREEWIAGITHDLKTPLSSIQGYAHMLEAQKYSWSPEEVREFAGIMLDKSMYMDRLVNDLAMTYRLRSGGYQPPVDETDVNTLLHDLVQRAERNPVYGEGRILFRPAKAPVYGYVHIPSFERIVDNLTANALLHNPAESTLTVSVHPGEQTGEFSVHFADDGQGMDSETGGAVRSYEAGITVGDVASSISTSLGKQAIGGIVDGKNVDLDWVLEQDCELVIVTLDSEEGLYRYRHSTAHVLAQALKRIYGAEQVKLGIGPVIEDGFYYDVDLEHALSISDLAGIEREMNKIIQENEKISRRVVNREEALRIFGEIQDPYKLELIQDLPEDAELSIYDQGEFFDLCRGPHLPSTGRIKAFKLLNVAGAYWRGNSDNKMLQRIYGTAFPSKAQLDEHLHMLEEAKKRDHRKLGKELELFMFSEEAPGMPFYLPKGMTVRTELEQFSRELQLQEGYQEVRTPLMMNNRLWEQSGHWEHYKDNMYFSEVDDDTFALKPMNCPGHMLIFKNTLHSYRELPIRMMEFGQVHRHEFSGALNGMMRVRTFCQDDAHLYVMPEQIEDEINQAISLIGRMYDIFGFEYKIELSTRPDDSMGSEELWDQAERALQNVLDRRGVKYRINEGDGAFYGPKIDFHILDALKRSWQCGTIQLDFQMPEKFDLTYIGEDSLKHRPVVIHRAIYGSIDRFIGILTEHYAGAFPLWLAPVQVKLLPVSDHYADYALQVQSQLRAAGIRVETDLRSEKLGYKIREAQMEKVPYSLVLGENEKNASSASVRAYGQGDQGIQHIEAFIEMIHQAVKVKA</sequence>
<dbReference type="InterPro" id="IPR006195">
    <property type="entry name" value="aa-tRNA-synth_II"/>
</dbReference>
<keyword evidence="15" id="KW-1133">Transmembrane helix</keyword>
<dbReference type="InterPro" id="IPR018163">
    <property type="entry name" value="Thr/Ala-tRNA-synth_IIc_edit"/>
</dbReference>
<dbReference type="FunFam" id="3.40.50.800:FF:000001">
    <property type="entry name" value="Threonine--tRNA ligase"/>
    <property type="match status" value="1"/>
</dbReference>
<dbReference type="Proteomes" id="UP000702964">
    <property type="component" value="Unassembled WGS sequence"/>
</dbReference>
<feature type="domain" description="TGS" evidence="18">
    <location>
        <begin position="471"/>
        <end position="542"/>
    </location>
</feature>
<dbReference type="PROSITE" id="PS51880">
    <property type="entry name" value="TGS"/>
    <property type="match status" value="1"/>
</dbReference>
<evidence type="ECO:0000259" key="18">
    <source>
        <dbReference type="PROSITE" id="PS51880"/>
    </source>
</evidence>
<evidence type="ECO:0000256" key="12">
    <source>
        <dbReference type="ARBA" id="ARBA00023146"/>
    </source>
</evidence>
<dbReference type="PRINTS" id="PR01047">
    <property type="entry name" value="TRNASYNTHTHR"/>
</dbReference>
<dbReference type="InterPro" id="IPR033728">
    <property type="entry name" value="ThrRS_core"/>
</dbReference>
<dbReference type="SMART" id="SM00388">
    <property type="entry name" value="HisKA"/>
    <property type="match status" value="1"/>
</dbReference>
<dbReference type="SUPFAM" id="SSF47384">
    <property type="entry name" value="Homodimeric domain of signal transducing histidine kinase"/>
    <property type="match status" value="1"/>
</dbReference>
<keyword evidence="7" id="KW-0547">Nucleotide-binding</keyword>
<dbReference type="InterPro" id="IPR036097">
    <property type="entry name" value="HisK_dim/P_sf"/>
</dbReference>
<keyword evidence="15" id="KW-0472">Membrane</keyword>
<evidence type="ECO:0000256" key="2">
    <source>
        <dbReference type="ARBA" id="ARBA00013163"/>
    </source>
</evidence>
<evidence type="ECO:0000256" key="14">
    <source>
        <dbReference type="ARBA" id="ARBA00049515"/>
    </source>
</evidence>
<protein>
    <recommendedName>
        <fullName evidence="2">threonine--tRNA ligase</fullName>
        <ecNumber evidence="2">6.1.1.3</ecNumber>
    </recommendedName>
    <alternativeName>
        <fullName evidence="13">Threonyl-tRNA synthetase</fullName>
    </alternativeName>
</protein>
<comment type="catalytic activity">
    <reaction evidence="14">
        <text>tRNA(Thr) + L-threonine + ATP = L-threonyl-tRNA(Thr) + AMP + diphosphate + H(+)</text>
        <dbReference type="Rhea" id="RHEA:24624"/>
        <dbReference type="Rhea" id="RHEA-COMP:9670"/>
        <dbReference type="Rhea" id="RHEA-COMP:9704"/>
        <dbReference type="ChEBI" id="CHEBI:15378"/>
        <dbReference type="ChEBI" id="CHEBI:30616"/>
        <dbReference type="ChEBI" id="CHEBI:33019"/>
        <dbReference type="ChEBI" id="CHEBI:57926"/>
        <dbReference type="ChEBI" id="CHEBI:78442"/>
        <dbReference type="ChEBI" id="CHEBI:78534"/>
        <dbReference type="ChEBI" id="CHEBI:456215"/>
        <dbReference type="EC" id="6.1.1.3"/>
    </reaction>
</comment>
<dbReference type="CDD" id="cd00082">
    <property type="entry name" value="HisKA"/>
    <property type="match status" value="1"/>
</dbReference>
<dbReference type="HAMAP" id="MF_00184">
    <property type="entry name" value="Thr_tRNA_synth"/>
    <property type="match status" value="1"/>
</dbReference>
<dbReference type="SUPFAM" id="SSF55186">
    <property type="entry name" value="ThrRS/AlaRS common domain"/>
    <property type="match status" value="1"/>
</dbReference>
<dbReference type="InterPro" id="IPR047246">
    <property type="entry name" value="ThrRS_anticodon"/>
</dbReference>
<dbReference type="FunFam" id="3.30.54.20:FF:000002">
    <property type="entry name" value="Threonine--tRNA ligase"/>
    <property type="match status" value="1"/>
</dbReference>
<dbReference type="Gene3D" id="3.40.50.800">
    <property type="entry name" value="Anticodon-binding domain"/>
    <property type="match status" value="1"/>
</dbReference>
<evidence type="ECO:0000256" key="13">
    <source>
        <dbReference type="ARBA" id="ARBA00031900"/>
    </source>
</evidence>
<dbReference type="PROSITE" id="PS50109">
    <property type="entry name" value="HIS_KIN"/>
    <property type="match status" value="1"/>
</dbReference>
<evidence type="ECO:0000256" key="4">
    <source>
        <dbReference type="ARBA" id="ARBA00022555"/>
    </source>
</evidence>
<dbReference type="CDD" id="cd01667">
    <property type="entry name" value="TGS_ThrRS"/>
    <property type="match status" value="1"/>
</dbReference>
<dbReference type="Pfam" id="PF00587">
    <property type="entry name" value="tRNA-synt_2b"/>
    <property type="match status" value="1"/>
</dbReference>
<dbReference type="Gene3D" id="3.30.54.20">
    <property type="match status" value="1"/>
</dbReference>
<evidence type="ECO:0000256" key="15">
    <source>
        <dbReference type="SAM" id="Phobius"/>
    </source>
</evidence>
<keyword evidence="9" id="KW-0067">ATP-binding</keyword>
<comment type="caution">
    <text evidence="19">The sequence shown here is derived from an EMBL/GenBank/DDBJ whole genome shotgun (WGS) entry which is preliminary data.</text>
</comment>
<dbReference type="GO" id="GO:0000049">
    <property type="term" value="F:tRNA binding"/>
    <property type="evidence" value="ECO:0007669"/>
    <property type="project" value="UniProtKB-KW"/>
</dbReference>
<evidence type="ECO:0000256" key="3">
    <source>
        <dbReference type="ARBA" id="ARBA00022490"/>
    </source>
</evidence>
<keyword evidence="5" id="KW-0436">Ligase</keyword>
<dbReference type="SUPFAM" id="SSF81271">
    <property type="entry name" value="TGS-like"/>
    <property type="match status" value="1"/>
</dbReference>
<dbReference type="SUPFAM" id="SSF55681">
    <property type="entry name" value="Class II aaRS and biotin synthetases"/>
    <property type="match status" value="1"/>
</dbReference>
<keyword evidence="4" id="KW-0820">tRNA-binding</keyword>
<dbReference type="Pfam" id="PF03129">
    <property type="entry name" value="HGTP_anticodon"/>
    <property type="match status" value="1"/>
</dbReference>
<dbReference type="EC" id="6.1.1.3" evidence="2"/>
<evidence type="ECO:0000256" key="8">
    <source>
        <dbReference type="ARBA" id="ARBA00022833"/>
    </source>
</evidence>
<gene>
    <name evidence="19" type="ORF">G195_001091</name>
</gene>
<evidence type="ECO:0000256" key="7">
    <source>
        <dbReference type="ARBA" id="ARBA00022741"/>
    </source>
</evidence>
<dbReference type="Gene3D" id="3.30.980.10">
    <property type="entry name" value="Threonyl-trna Synthetase, Chain A, domain 2"/>
    <property type="match status" value="1"/>
</dbReference>
<dbReference type="Gene3D" id="3.30.930.10">
    <property type="entry name" value="Bira Bifunctional Protein, Domain 2"/>
    <property type="match status" value="1"/>
</dbReference>
<dbReference type="EMBL" id="AOFI03000013">
    <property type="protein sequence ID" value="KAF4324782.1"/>
    <property type="molecule type" value="Genomic_DNA"/>
</dbReference>
<feature type="domain" description="Aminoacyl-transfer RNA synthetases class-II family profile" evidence="17">
    <location>
        <begin position="750"/>
        <end position="1015"/>
    </location>
</feature>
<evidence type="ECO:0000256" key="11">
    <source>
        <dbReference type="ARBA" id="ARBA00022917"/>
    </source>
</evidence>
<dbReference type="InterPro" id="IPR003661">
    <property type="entry name" value="HisK_dim/P_dom"/>
</dbReference>
<dbReference type="InterPro" id="IPR036890">
    <property type="entry name" value="HATPase_C_sf"/>
</dbReference>
<dbReference type="FunFam" id="3.30.980.10:FF:000005">
    <property type="entry name" value="Threonyl-tRNA synthetase, mitochondrial"/>
    <property type="match status" value="1"/>
</dbReference>
<dbReference type="InterPro" id="IPR002320">
    <property type="entry name" value="Thr-tRNA-ligase_IIa"/>
</dbReference>
<evidence type="ECO:0000313" key="19">
    <source>
        <dbReference type="EMBL" id="KAF4324782.1"/>
    </source>
</evidence>
<dbReference type="PANTHER" id="PTHR11451">
    <property type="entry name" value="THREONINE-TRNA LIGASE"/>
    <property type="match status" value="1"/>
</dbReference>
<dbReference type="Pfam" id="PF02824">
    <property type="entry name" value="TGS"/>
    <property type="match status" value="1"/>
</dbReference>
<dbReference type="SUPFAM" id="SSF52954">
    <property type="entry name" value="Class II aaRS ABD-related"/>
    <property type="match status" value="1"/>
</dbReference>
<dbReference type="CDD" id="cd00860">
    <property type="entry name" value="ThrRS_anticodon"/>
    <property type="match status" value="1"/>
</dbReference>
<keyword evidence="3" id="KW-0963">Cytoplasm</keyword>
<evidence type="ECO:0000259" key="17">
    <source>
        <dbReference type="PROSITE" id="PS50862"/>
    </source>
</evidence>
<dbReference type="GO" id="GO:0005737">
    <property type="term" value="C:cytoplasm"/>
    <property type="evidence" value="ECO:0007669"/>
    <property type="project" value="InterPro"/>
</dbReference>
<accession>A0A8J4SBV6</accession>
<evidence type="ECO:0000313" key="20">
    <source>
        <dbReference type="Proteomes" id="UP000702964"/>
    </source>
</evidence>
<keyword evidence="11" id="KW-0648">Protein biosynthesis</keyword>
<dbReference type="SUPFAM" id="SSF55874">
    <property type="entry name" value="ATPase domain of HSP90 chaperone/DNA topoisomerase II/histidine kinase"/>
    <property type="match status" value="1"/>
</dbReference>
<dbReference type="GO" id="GO:0004829">
    <property type="term" value="F:threonine-tRNA ligase activity"/>
    <property type="evidence" value="ECO:0007669"/>
    <property type="project" value="UniProtKB-EC"/>
</dbReference>
<dbReference type="FunFam" id="3.30.930.10:FF:000002">
    <property type="entry name" value="Threonine--tRNA ligase"/>
    <property type="match status" value="1"/>
</dbReference>
<keyword evidence="6" id="KW-0479">Metal-binding</keyword>
<dbReference type="InterPro" id="IPR012947">
    <property type="entry name" value="tRNA_SAD"/>
</dbReference>
<feature type="transmembrane region" description="Helical" evidence="15">
    <location>
        <begin position="220"/>
        <end position="245"/>
    </location>
</feature>
<keyword evidence="8" id="KW-0862">Zinc</keyword>
<dbReference type="InterPro" id="IPR012675">
    <property type="entry name" value="Beta-grasp_dom_sf"/>
</dbReference>
<organism evidence="19 20">
    <name type="scientific">Phytophthora kernoviae 00238/432</name>
    <dbReference type="NCBI Taxonomy" id="1284355"/>
    <lineage>
        <taxon>Eukaryota</taxon>
        <taxon>Sar</taxon>
        <taxon>Stramenopiles</taxon>
        <taxon>Oomycota</taxon>
        <taxon>Peronosporomycetes</taxon>
        <taxon>Peronosporales</taxon>
        <taxon>Peronosporaceae</taxon>
        <taxon>Phytophthora</taxon>
    </lineage>
</organism>
<dbReference type="Gene3D" id="3.10.20.30">
    <property type="match status" value="1"/>
</dbReference>
<dbReference type="InterPro" id="IPR004095">
    <property type="entry name" value="TGS"/>
</dbReference>
<dbReference type="NCBIfam" id="TIGR00418">
    <property type="entry name" value="thrS"/>
    <property type="match status" value="1"/>
</dbReference>
<dbReference type="Pfam" id="PF00512">
    <property type="entry name" value="HisKA"/>
    <property type="match status" value="1"/>
</dbReference>
<dbReference type="InterPro" id="IPR012676">
    <property type="entry name" value="TGS-like"/>
</dbReference>
<dbReference type="GO" id="GO:0046872">
    <property type="term" value="F:metal ion binding"/>
    <property type="evidence" value="ECO:0007669"/>
    <property type="project" value="UniProtKB-KW"/>
</dbReference>
<evidence type="ECO:0000256" key="6">
    <source>
        <dbReference type="ARBA" id="ARBA00022723"/>
    </source>
</evidence>
<dbReference type="AlphaFoldDB" id="A0A8J4SBV6"/>
<dbReference type="Pfam" id="PF07973">
    <property type="entry name" value="tRNA_SAD"/>
    <property type="match status" value="1"/>
</dbReference>
<evidence type="ECO:0000256" key="9">
    <source>
        <dbReference type="ARBA" id="ARBA00022840"/>
    </source>
</evidence>
<dbReference type="InterPro" id="IPR005467">
    <property type="entry name" value="His_kinase_dom"/>
</dbReference>
<dbReference type="CDD" id="cd00771">
    <property type="entry name" value="ThrRS_core"/>
    <property type="match status" value="1"/>
</dbReference>
<evidence type="ECO:0000256" key="10">
    <source>
        <dbReference type="ARBA" id="ARBA00022884"/>
    </source>
</evidence>
<dbReference type="InterPro" id="IPR036621">
    <property type="entry name" value="Anticodon-bd_dom_sf"/>
</dbReference>
<comment type="similarity">
    <text evidence="1">Belongs to the class-II aminoacyl-tRNA synthetase family.</text>
</comment>
<dbReference type="GO" id="GO:0006435">
    <property type="term" value="P:threonyl-tRNA aminoacylation"/>
    <property type="evidence" value="ECO:0007669"/>
    <property type="project" value="InterPro"/>
</dbReference>
<reference evidence="19" key="2">
    <citation type="submission" date="2020-02" db="EMBL/GenBank/DDBJ databases">
        <authorList>
            <person name="Studholme D.J."/>
        </authorList>
    </citation>
    <scope>NUCLEOTIDE SEQUENCE</scope>
    <source>
        <strain evidence="19">00238/432</strain>
    </source>
</reference>
<evidence type="ECO:0000256" key="5">
    <source>
        <dbReference type="ARBA" id="ARBA00022598"/>
    </source>
</evidence>
<dbReference type="InterPro" id="IPR045864">
    <property type="entry name" value="aa-tRNA-synth_II/BPL/LPL"/>
</dbReference>
<feature type="domain" description="Histidine kinase" evidence="16">
    <location>
        <begin position="327"/>
        <end position="502"/>
    </location>
</feature>
<keyword evidence="10" id="KW-0694">RNA-binding</keyword>
<keyword evidence="15" id="KW-0812">Transmembrane</keyword>
<dbReference type="PANTHER" id="PTHR11451:SF44">
    <property type="entry name" value="THREONINE--TRNA LIGASE, CHLOROPLASTIC_MITOCHONDRIAL 2"/>
    <property type="match status" value="1"/>
</dbReference>
<dbReference type="InterPro" id="IPR002314">
    <property type="entry name" value="aa-tRNA-synt_IIb"/>
</dbReference>
<evidence type="ECO:0000259" key="16">
    <source>
        <dbReference type="PROSITE" id="PS50109"/>
    </source>
</evidence>
<reference evidence="19" key="1">
    <citation type="journal article" date="2015" name="Genom Data">
        <title>Draft genome sequences of Phytophthora kernoviae and Phytophthora ramorum lineage EU2 from Scotland.</title>
        <authorList>
            <person name="Sambles C."/>
            <person name="Schlenzig A."/>
            <person name="O'Neill P."/>
            <person name="Grant M."/>
            <person name="Studholme D.J."/>
        </authorList>
    </citation>
    <scope>NUCLEOTIDE SEQUENCE</scope>
    <source>
        <strain evidence="19">00238/432</strain>
    </source>
</reference>
<dbReference type="GO" id="GO:0000155">
    <property type="term" value="F:phosphorelay sensor kinase activity"/>
    <property type="evidence" value="ECO:0007669"/>
    <property type="project" value="InterPro"/>
</dbReference>
<dbReference type="SMART" id="SM00863">
    <property type="entry name" value="tRNA_SAD"/>
    <property type="match status" value="1"/>
</dbReference>
<dbReference type="Gene3D" id="1.10.287.130">
    <property type="match status" value="1"/>
</dbReference>
<proteinExistence type="inferred from homology"/>
<dbReference type="PROSITE" id="PS50862">
    <property type="entry name" value="AA_TRNA_LIGASE_II"/>
    <property type="match status" value="1"/>
</dbReference>
<dbReference type="GO" id="GO:0005524">
    <property type="term" value="F:ATP binding"/>
    <property type="evidence" value="ECO:0007669"/>
    <property type="project" value="UniProtKB-KW"/>
</dbReference>
<evidence type="ECO:0000256" key="1">
    <source>
        <dbReference type="ARBA" id="ARBA00008226"/>
    </source>
</evidence>
<dbReference type="InterPro" id="IPR004154">
    <property type="entry name" value="Anticodon-bd"/>
</dbReference>
<name>A0A8J4SBV6_9STRA</name>